<dbReference type="InterPro" id="IPR008268">
    <property type="entry name" value="Peptidase_S16_AS"/>
</dbReference>
<evidence type="ECO:0000256" key="11">
    <source>
        <dbReference type="PIRSR" id="PIRSR001174-1"/>
    </source>
</evidence>
<dbReference type="SUPFAM" id="SSF54211">
    <property type="entry name" value="Ribosomal protein S5 domain 2-like"/>
    <property type="match status" value="1"/>
</dbReference>
<dbReference type="Gene3D" id="1.20.58.1480">
    <property type="match status" value="1"/>
</dbReference>
<dbReference type="Gene3D" id="1.20.5.5270">
    <property type="match status" value="1"/>
</dbReference>
<protein>
    <recommendedName>
        <fullName evidence="9 10">Lon protease</fullName>
        <ecNumber evidence="9 10">3.4.21.53</ecNumber>
    </recommendedName>
    <alternativeName>
        <fullName evidence="9">ATP-dependent protease La</fullName>
    </alternativeName>
</protein>
<sequence>MDDKSILALPFVPLRGIVVYPKLLSHLDIGREKSLAAVEYAMAHDRMLIVSAQIDENEDNPDFDDIYHTGTLVKVQQMLRLPGGIARVLVDGISRVSIHGFSRKKNYFEVAGVEINEYGTSSVEDEAYRRVMLGRFTEWLETIKNRDDILQKAQTLTTPGILADFIASQLPLQMIVRQELLEISDVSERMRRICSLLDTEVEIADLESQLNVEVRGKMDQAQKEYYLREKIKAIHKELGDKIDPDEEVEELRKKIHDMKLEKSVEQRLLKEVDRLDSMPPMMAESAIIRTYLDWALSLPWTKETKDRLDLAEAQKILDEDHYGLTKIKERIIEFLAVRQLTHDSKGPILCLVGPPGTGKTSLARSIARAMNRKYVRISLGGVRDEAEIRGHRRTYIGSMPGRIISGMKQAGTKNPVFLLDEIDKMTSDMRGDPSSALLEVLDPEQNNMFSDHFIEIPFDLSKVFWIMTANVMNDIPKPLQDRMEIVELSGYTDEEKLQIAKRYLVPKQIAANGVTMAKAKFSDTVLRHIIRDYTREAGVRSLERKIGAVCRKVGKSLLLGDKTPLTVSVKNLEKLLGPARFFDTKLSKNDEIGIVTGLAWTQVGGEVLETEAVAVKGKGQLTLTGQLGDVMKESAEAGVTYIRRRADDLGLAEDFYTKTDLHIHLPEGAIPKDGPSAGITMATAIASALTGKAVHHDIAMTGEITLRGTILPVGGIKEKVLAAHRAGIKKILLPVDNKRDMVDVPRSVQEDVQFVFVQSMDEVLSQALVNHDDRI</sequence>
<comment type="subcellular location">
    <subcellularLocation>
        <location evidence="1 9 10">Cytoplasm</location>
    </subcellularLocation>
</comment>
<dbReference type="Gene3D" id="2.30.130.40">
    <property type="entry name" value="LON domain-like"/>
    <property type="match status" value="1"/>
</dbReference>
<comment type="subunit">
    <text evidence="9 10">Homohexamer. Organized in a ring with a central cavity.</text>
</comment>
<comment type="function">
    <text evidence="9">ATP-dependent serine protease that mediates the selective degradation of mutant and abnormal proteins as well as certain short-lived regulatory proteins. Required for cellular homeostasis and for survival from DNA damage and developmental changes induced by stress. Degrades polypeptides processively to yield small peptide fragments that are 5 to 10 amino acids long. Binds to DNA in a double-stranded, site-specific manner.</text>
</comment>
<evidence type="ECO:0000256" key="10">
    <source>
        <dbReference type="PIRNR" id="PIRNR001174"/>
    </source>
</evidence>
<keyword evidence="4 9" id="KW-0547">Nucleotide-binding</keyword>
<evidence type="ECO:0000313" key="18">
    <source>
        <dbReference type="Proteomes" id="UP000199309"/>
    </source>
</evidence>
<keyword evidence="18" id="KW-1185">Reference proteome</keyword>
<evidence type="ECO:0000256" key="9">
    <source>
        <dbReference type="HAMAP-Rule" id="MF_01973"/>
    </source>
</evidence>
<dbReference type="AlphaFoldDB" id="A0A1G9Y117"/>
<dbReference type="EC" id="3.4.21.53" evidence="9 10"/>
<evidence type="ECO:0000256" key="6">
    <source>
        <dbReference type="ARBA" id="ARBA00022825"/>
    </source>
</evidence>
<dbReference type="InterPro" id="IPR027065">
    <property type="entry name" value="Lon_Prtase"/>
</dbReference>
<dbReference type="PANTHER" id="PTHR10046">
    <property type="entry name" value="ATP DEPENDENT LON PROTEASE FAMILY MEMBER"/>
    <property type="match status" value="1"/>
</dbReference>
<feature type="domain" description="Lon proteolytic" evidence="15">
    <location>
        <begin position="589"/>
        <end position="770"/>
    </location>
</feature>
<dbReference type="PROSITE" id="PS01046">
    <property type="entry name" value="LON_SER"/>
    <property type="match status" value="1"/>
</dbReference>
<dbReference type="SMART" id="SM00382">
    <property type="entry name" value="AAA"/>
    <property type="match status" value="1"/>
</dbReference>
<dbReference type="InterPro" id="IPR004815">
    <property type="entry name" value="Lon_bac/euk-typ"/>
</dbReference>
<evidence type="ECO:0000256" key="7">
    <source>
        <dbReference type="ARBA" id="ARBA00022840"/>
    </source>
</evidence>
<dbReference type="OrthoDB" id="9803599at2"/>
<dbReference type="GO" id="GO:0043565">
    <property type="term" value="F:sequence-specific DNA binding"/>
    <property type="evidence" value="ECO:0007669"/>
    <property type="project" value="UniProtKB-UniRule"/>
</dbReference>
<evidence type="ECO:0000259" key="16">
    <source>
        <dbReference type="PROSITE" id="PS51787"/>
    </source>
</evidence>
<dbReference type="GO" id="GO:0004176">
    <property type="term" value="F:ATP-dependent peptidase activity"/>
    <property type="evidence" value="ECO:0007669"/>
    <property type="project" value="UniProtKB-UniRule"/>
</dbReference>
<dbReference type="InterPro" id="IPR014721">
    <property type="entry name" value="Ribsml_uS5_D2-typ_fold_subgr"/>
</dbReference>
<dbReference type="InterPro" id="IPR003593">
    <property type="entry name" value="AAA+_ATPase"/>
</dbReference>
<evidence type="ECO:0000313" key="17">
    <source>
        <dbReference type="EMBL" id="SDN02416.1"/>
    </source>
</evidence>
<dbReference type="SMART" id="SM00464">
    <property type="entry name" value="LON"/>
    <property type="match status" value="1"/>
</dbReference>
<comment type="catalytic activity">
    <reaction evidence="9 10 13">
        <text>Hydrolysis of proteins in presence of ATP.</text>
        <dbReference type="EC" id="3.4.21.53"/>
    </reaction>
</comment>
<evidence type="ECO:0000256" key="8">
    <source>
        <dbReference type="ARBA" id="ARBA00023016"/>
    </source>
</evidence>
<dbReference type="STRING" id="349095.SAMN05660299_01963"/>
<evidence type="ECO:0000256" key="14">
    <source>
        <dbReference type="RuleBase" id="RU000591"/>
    </source>
</evidence>
<evidence type="ECO:0000256" key="1">
    <source>
        <dbReference type="ARBA" id="ARBA00004496"/>
    </source>
</evidence>
<dbReference type="Pfam" id="PF22667">
    <property type="entry name" value="Lon_lid"/>
    <property type="match status" value="1"/>
</dbReference>
<evidence type="ECO:0000256" key="3">
    <source>
        <dbReference type="ARBA" id="ARBA00022670"/>
    </source>
</evidence>
<feature type="domain" description="Lon N-terminal" evidence="16">
    <location>
        <begin position="9"/>
        <end position="201"/>
    </location>
</feature>
<dbReference type="Gene3D" id="3.30.230.10">
    <property type="match status" value="1"/>
</dbReference>
<evidence type="ECO:0000256" key="13">
    <source>
        <dbReference type="PROSITE-ProRule" id="PRU01122"/>
    </source>
</evidence>
<dbReference type="PROSITE" id="PS51787">
    <property type="entry name" value="LON_N"/>
    <property type="match status" value="1"/>
</dbReference>
<dbReference type="RefSeq" id="WP_091651247.1">
    <property type="nucleotide sequence ID" value="NZ_FNHQ01000020.1"/>
</dbReference>
<comment type="similarity">
    <text evidence="9 10 13 14">Belongs to the peptidase S16 family.</text>
</comment>
<dbReference type="InterPro" id="IPR003959">
    <property type="entry name" value="ATPase_AAA_core"/>
</dbReference>
<dbReference type="PRINTS" id="PR00830">
    <property type="entry name" value="ENDOLAPTASE"/>
</dbReference>
<dbReference type="GO" id="GO:0006515">
    <property type="term" value="P:protein quality control for misfolded or incompletely synthesized proteins"/>
    <property type="evidence" value="ECO:0007669"/>
    <property type="project" value="UniProtKB-UniRule"/>
</dbReference>
<evidence type="ECO:0000256" key="2">
    <source>
        <dbReference type="ARBA" id="ARBA00022490"/>
    </source>
</evidence>
<dbReference type="InterPro" id="IPR027417">
    <property type="entry name" value="P-loop_NTPase"/>
</dbReference>
<feature type="active site" evidence="9 11">
    <location>
        <position position="676"/>
    </location>
</feature>
<dbReference type="PIRSF" id="PIRSF001174">
    <property type="entry name" value="Lon_proteas"/>
    <property type="match status" value="1"/>
</dbReference>
<gene>
    <name evidence="9" type="primary">lon</name>
    <name evidence="17" type="ORF">SAMN05660299_01963</name>
</gene>
<dbReference type="NCBIfam" id="TIGR00763">
    <property type="entry name" value="lon"/>
    <property type="match status" value="1"/>
</dbReference>
<reference evidence="17 18" key="1">
    <citation type="submission" date="2016-10" db="EMBL/GenBank/DDBJ databases">
        <authorList>
            <person name="de Groot N.N."/>
        </authorList>
    </citation>
    <scope>NUCLEOTIDE SEQUENCE [LARGE SCALE GENOMIC DNA]</scope>
    <source>
        <strain evidence="17 18">DSM 16981</strain>
    </source>
</reference>
<dbReference type="InterPro" id="IPR054594">
    <property type="entry name" value="Lon_lid"/>
</dbReference>
<dbReference type="Gene3D" id="1.10.8.60">
    <property type="match status" value="1"/>
</dbReference>
<dbReference type="FunFam" id="3.40.50.300:FF:000382">
    <property type="entry name" value="Lon protease homolog 2, peroxisomal"/>
    <property type="match status" value="1"/>
</dbReference>
<dbReference type="Pfam" id="PF00004">
    <property type="entry name" value="AAA"/>
    <property type="match status" value="1"/>
</dbReference>
<dbReference type="GO" id="GO:0004252">
    <property type="term" value="F:serine-type endopeptidase activity"/>
    <property type="evidence" value="ECO:0007669"/>
    <property type="project" value="UniProtKB-UniRule"/>
</dbReference>
<evidence type="ECO:0000256" key="4">
    <source>
        <dbReference type="ARBA" id="ARBA00022741"/>
    </source>
</evidence>
<dbReference type="GO" id="GO:0005737">
    <property type="term" value="C:cytoplasm"/>
    <property type="evidence" value="ECO:0007669"/>
    <property type="project" value="UniProtKB-SubCell"/>
</dbReference>
<feature type="binding site" evidence="9 12">
    <location>
        <begin position="353"/>
        <end position="360"/>
    </location>
    <ligand>
        <name>ATP</name>
        <dbReference type="ChEBI" id="CHEBI:30616"/>
    </ligand>
</feature>
<comment type="induction">
    <text evidence="9">By heat shock.</text>
</comment>
<dbReference type="InterPro" id="IPR046336">
    <property type="entry name" value="Lon_prtase_N_sf"/>
</dbReference>
<dbReference type="InterPro" id="IPR020568">
    <property type="entry name" value="Ribosomal_Su5_D2-typ_SF"/>
</dbReference>
<dbReference type="EMBL" id="FNHQ01000020">
    <property type="protein sequence ID" value="SDN02416.1"/>
    <property type="molecule type" value="Genomic_DNA"/>
</dbReference>
<dbReference type="InterPro" id="IPR003111">
    <property type="entry name" value="Lon_prtase_N"/>
</dbReference>
<accession>A0A1G9Y117</accession>
<evidence type="ECO:0000259" key="15">
    <source>
        <dbReference type="PROSITE" id="PS51786"/>
    </source>
</evidence>
<keyword evidence="3 9" id="KW-0645">Protease</keyword>
<dbReference type="Pfam" id="PF05362">
    <property type="entry name" value="Lon_C"/>
    <property type="match status" value="1"/>
</dbReference>
<dbReference type="GO" id="GO:0016887">
    <property type="term" value="F:ATP hydrolysis activity"/>
    <property type="evidence" value="ECO:0007669"/>
    <property type="project" value="UniProtKB-UniRule"/>
</dbReference>
<dbReference type="GO" id="GO:0034605">
    <property type="term" value="P:cellular response to heat"/>
    <property type="evidence" value="ECO:0007669"/>
    <property type="project" value="UniProtKB-UniRule"/>
</dbReference>
<proteinExistence type="evidence at transcript level"/>
<feature type="active site" evidence="9 11">
    <location>
        <position position="719"/>
    </location>
</feature>
<keyword evidence="2 9" id="KW-0963">Cytoplasm</keyword>
<organism evidence="17 18">
    <name type="scientific">Megasphaera paucivorans</name>
    <dbReference type="NCBI Taxonomy" id="349095"/>
    <lineage>
        <taxon>Bacteria</taxon>
        <taxon>Bacillati</taxon>
        <taxon>Bacillota</taxon>
        <taxon>Negativicutes</taxon>
        <taxon>Veillonellales</taxon>
        <taxon>Veillonellaceae</taxon>
        <taxon>Megasphaera</taxon>
    </lineage>
</organism>
<dbReference type="InterPro" id="IPR015947">
    <property type="entry name" value="PUA-like_sf"/>
</dbReference>
<dbReference type="CDD" id="cd19500">
    <property type="entry name" value="RecA-like_Lon"/>
    <property type="match status" value="1"/>
</dbReference>
<dbReference type="SUPFAM" id="SSF88697">
    <property type="entry name" value="PUA domain-like"/>
    <property type="match status" value="1"/>
</dbReference>
<dbReference type="InterPro" id="IPR027543">
    <property type="entry name" value="Lon_bac"/>
</dbReference>
<evidence type="ECO:0000256" key="5">
    <source>
        <dbReference type="ARBA" id="ARBA00022801"/>
    </source>
</evidence>
<dbReference type="SUPFAM" id="SSF52540">
    <property type="entry name" value="P-loop containing nucleoside triphosphate hydrolases"/>
    <property type="match status" value="1"/>
</dbReference>
<keyword evidence="6 9" id="KW-0720">Serine protease</keyword>
<name>A0A1G9Y117_9FIRM</name>
<keyword evidence="8 9" id="KW-0346">Stress response</keyword>
<keyword evidence="5 9" id="KW-0378">Hydrolase</keyword>
<dbReference type="PROSITE" id="PS51786">
    <property type="entry name" value="LON_PROTEOLYTIC"/>
    <property type="match status" value="1"/>
</dbReference>
<dbReference type="Gene3D" id="3.40.50.300">
    <property type="entry name" value="P-loop containing nucleotide triphosphate hydrolases"/>
    <property type="match status" value="1"/>
</dbReference>
<keyword evidence="7 9" id="KW-0067">ATP-binding</keyword>
<evidence type="ECO:0000256" key="12">
    <source>
        <dbReference type="PIRSR" id="PIRSR001174-2"/>
    </source>
</evidence>
<dbReference type="Proteomes" id="UP000199309">
    <property type="component" value="Unassembled WGS sequence"/>
</dbReference>
<dbReference type="HAMAP" id="MF_01973">
    <property type="entry name" value="lon_bact"/>
    <property type="match status" value="1"/>
</dbReference>
<dbReference type="InterPro" id="IPR008269">
    <property type="entry name" value="Lon_proteolytic"/>
</dbReference>
<dbReference type="Pfam" id="PF02190">
    <property type="entry name" value="LON_substr_bdg"/>
    <property type="match status" value="1"/>
</dbReference>
<dbReference type="GO" id="GO:0005524">
    <property type="term" value="F:ATP binding"/>
    <property type="evidence" value="ECO:0007669"/>
    <property type="project" value="UniProtKB-UniRule"/>
</dbReference>